<dbReference type="OrthoDB" id="1667587at2759"/>
<dbReference type="RefSeq" id="XP_026194275.1">
    <property type="nucleotide sequence ID" value="XM_026338490.1"/>
</dbReference>
<evidence type="ECO:0000313" key="5">
    <source>
        <dbReference type="RefSeq" id="XP_026194275.1"/>
    </source>
</evidence>
<dbReference type="Gene3D" id="2.130.10.10">
    <property type="entry name" value="YVTN repeat-like/Quinoprotein amine dehydrogenase"/>
    <property type="match status" value="1"/>
</dbReference>
<dbReference type="SMART" id="SM00320">
    <property type="entry name" value="WD40"/>
    <property type="match status" value="2"/>
</dbReference>
<name>A0A6P6S4N8_9EIME</name>
<dbReference type="InterPro" id="IPR001680">
    <property type="entry name" value="WD40_rpt"/>
</dbReference>
<dbReference type="GeneID" id="34620190"/>
<dbReference type="InterPro" id="IPR015943">
    <property type="entry name" value="WD40/YVTN_repeat-like_dom_sf"/>
</dbReference>
<keyword evidence="4" id="KW-1185">Reference proteome</keyword>
<evidence type="ECO:0000256" key="1">
    <source>
        <dbReference type="ARBA" id="ARBA00022574"/>
    </source>
</evidence>
<reference evidence="5" key="1">
    <citation type="submission" date="2025-08" db="UniProtKB">
        <authorList>
            <consortium name="RefSeq"/>
        </authorList>
    </citation>
    <scope>IDENTIFICATION</scope>
</reference>
<protein>
    <submittedName>
        <fullName evidence="5">WD repeat domain phosphoinositide-interacting protein 3</fullName>
    </submittedName>
</protein>
<dbReference type="Proteomes" id="UP000515125">
    <property type="component" value="Unplaced"/>
</dbReference>
<accession>A0A6P6S4N8</accession>
<evidence type="ECO:0000256" key="2">
    <source>
        <dbReference type="ARBA" id="ARBA00022737"/>
    </source>
</evidence>
<keyword evidence="1" id="KW-0853">WD repeat</keyword>
<dbReference type="Pfam" id="PF21032">
    <property type="entry name" value="PROPPIN"/>
    <property type="match status" value="1"/>
</dbReference>
<dbReference type="SUPFAM" id="SSF50978">
    <property type="entry name" value="WD40 repeat-like"/>
    <property type="match status" value="1"/>
</dbReference>
<dbReference type="InterPro" id="IPR048720">
    <property type="entry name" value="PROPPIN"/>
</dbReference>
<dbReference type="PANTHER" id="PTHR11227">
    <property type="entry name" value="WD-REPEAT PROTEIN INTERACTING WITH PHOSPHOINOSIDES WIPI -RELATED"/>
    <property type="match status" value="1"/>
</dbReference>
<sequence length="483" mass="50433">MSVRGIRISSPRGPDLSPRATGGALEASFGVGGLGFAALNQNSRCIVAATRRGFVVYSTEPFKKTFQRDLIPANEEGLEEELPCSIALVEMLYTCNILAVVGSGNDELWQENVCVLWDDRQARSIVEMRFATRIIGVTMLREALLVVLENKVCIYLLRGLSLVDSVLTAPNPSGLCVAATTATSTQEQQKQTLVVACPALQKGTVQVLFYLVSADDSQGMPAEAEGTEAESSLIQSISISAHENDLCCLCLSQDGSLLASASVKGTLVRIFSSASGQLLKEVRRGVNPALITCLCISPCNGLLAVCSNTGTLHLYRLGDGEAAAAPVAAAAAVTPASAAAAGAAAPTSTWITSSSSATRETVASSTSYNPAAAAAAAAAAVATAGDGSIAPNNNGNASGGRNVKSSWPFLSKISPYFQSEWSMAQFKFHFSENFAAVCAFGQEPQSILALTADGCFYKLKYDANHGGTMVRSTFLRLAAEDGV</sequence>
<dbReference type="AlphaFoldDB" id="A0A6P6S4N8"/>
<organism evidence="4 5">
    <name type="scientific">Cyclospora cayetanensis</name>
    <dbReference type="NCBI Taxonomy" id="88456"/>
    <lineage>
        <taxon>Eukaryota</taxon>
        <taxon>Sar</taxon>
        <taxon>Alveolata</taxon>
        <taxon>Apicomplexa</taxon>
        <taxon>Conoidasida</taxon>
        <taxon>Coccidia</taxon>
        <taxon>Eucoccidiorida</taxon>
        <taxon>Eimeriorina</taxon>
        <taxon>Eimeriidae</taxon>
        <taxon>Cyclospora</taxon>
    </lineage>
</organism>
<evidence type="ECO:0000256" key="3">
    <source>
        <dbReference type="ARBA" id="ARBA00025740"/>
    </source>
</evidence>
<dbReference type="InterPro" id="IPR036322">
    <property type="entry name" value="WD40_repeat_dom_sf"/>
</dbReference>
<keyword evidence="2" id="KW-0677">Repeat</keyword>
<comment type="similarity">
    <text evidence="3">Belongs to the WD repeat PROPPIN family.</text>
</comment>
<evidence type="ECO:0000313" key="4">
    <source>
        <dbReference type="Proteomes" id="UP000515125"/>
    </source>
</evidence>
<proteinExistence type="inferred from homology"/>
<dbReference type="GO" id="GO:0005737">
    <property type="term" value="C:cytoplasm"/>
    <property type="evidence" value="ECO:0007669"/>
    <property type="project" value="UniProtKB-ARBA"/>
</dbReference>
<gene>
    <name evidence="5" type="primary">LOC34620190</name>
</gene>